<keyword evidence="4 5" id="KW-0975">Bacterial flagellum</keyword>
<dbReference type="GO" id="GO:0009421">
    <property type="term" value="C:bacterial-type flagellum filament cap"/>
    <property type="evidence" value="ECO:0007669"/>
    <property type="project" value="InterPro"/>
</dbReference>
<dbReference type="Pfam" id="PF02465">
    <property type="entry name" value="FliD_N"/>
    <property type="match status" value="1"/>
</dbReference>
<dbReference type="RefSeq" id="WP_064308358.1">
    <property type="nucleotide sequence ID" value="NZ_LWCR01000023.1"/>
</dbReference>
<evidence type="ECO:0000256" key="3">
    <source>
        <dbReference type="ARBA" id="ARBA00023054"/>
    </source>
</evidence>
<comment type="subunit">
    <text evidence="2 5">Homopentamer.</text>
</comment>
<dbReference type="OrthoDB" id="9810816at2"/>
<dbReference type="Pfam" id="PF07195">
    <property type="entry name" value="FliD_C"/>
    <property type="match status" value="1"/>
</dbReference>
<feature type="region of interest" description="Disordered" evidence="6">
    <location>
        <begin position="188"/>
        <end position="229"/>
    </location>
</feature>
<evidence type="ECO:0000259" key="7">
    <source>
        <dbReference type="Pfam" id="PF02465"/>
    </source>
</evidence>
<feature type="compositionally biased region" description="Low complexity" evidence="6">
    <location>
        <begin position="189"/>
        <end position="199"/>
    </location>
</feature>
<dbReference type="PANTHER" id="PTHR30288:SF0">
    <property type="entry name" value="FLAGELLAR HOOK-ASSOCIATED PROTEIN 2"/>
    <property type="match status" value="1"/>
</dbReference>
<evidence type="ECO:0000259" key="8">
    <source>
        <dbReference type="Pfam" id="PF07195"/>
    </source>
</evidence>
<dbReference type="AlphaFoldDB" id="A0A178LD65"/>
<proteinExistence type="inferred from homology"/>
<dbReference type="GO" id="GO:0007155">
    <property type="term" value="P:cell adhesion"/>
    <property type="evidence" value="ECO:0007669"/>
    <property type="project" value="InterPro"/>
</dbReference>
<protein>
    <recommendedName>
        <fullName evidence="5">Flagellar hook-associated protein 2</fullName>
        <shortName evidence="5">HAP2</shortName>
    </recommendedName>
    <alternativeName>
        <fullName evidence="5">Flagellar cap protein</fullName>
    </alternativeName>
</protein>
<evidence type="ECO:0000313" key="10">
    <source>
        <dbReference type="Proteomes" id="UP000078356"/>
    </source>
</evidence>
<name>A0A178LD65_9PSED</name>
<evidence type="ECO:0000256" key="5">
    <source>
        <dbReference type="RuleBase" id="RU362066"/>
    </source>
</evidence>
<evidence type="ECO:0000313" key="9">
    <source>
        <dbReference type="EMBL" id="OAN28340.1"/>
    </source>
</evidence>
<comment type="similarity">
    <text evidence="1 5">Belongs to the FliD family.</text>
</comment>
<accession>A0A178LD65</accession>
<comment type="subcellular location">
    <subcellularLocation>
        <location evidence="5">Secreted</location>
    </subcellularLocation>
    <subcellularLocation>
        <location evidence="5">Bacterial flagellum</location>
    </subcellularLocation>
</comment>
<dbReference type="GO" id="GO:0005576">
    <property type="term" value="C:extracellular region"/>
    <property type="evidence" value="ECO:0007669"/>
    <property type="project" value="UniProtKB-SubCell"/>
</dbReference>
<gene>
    <name evidence="9" type="ORF">A4V15_04575</name>
</gene>
<keyword evidence="3" id="KW-0175">Coiled coil</keyword>
<dbReference type="Pfam" id="PF07196">
    <property type="entry name" value="Flagellin_IN"/>
    <property type="match status" value="1"/>
</dbReference>
<evidence type="ECO:0000256" key="6">
    <source>
        <dbReference type="SAM" id="MobiDB-lite"/>
    </source>
</evidence>
<sequence>MAGIAGIGSGLTNIDDLVKTTVAAEKAPKQNQLDKVEKNATTQITALGSLKSAVSEFQTALTTLNSPSSFLAKLANSSKSDVLTASATQKASSGSYQVEVTQIATSSKVALAAVPSDTSFSKGTLTVKVGETALPEIQIDANNNTLAGVRDALNKAGKELGLTATVVNDAQGARLVLSSSKTGATEDISVSVSGSDDSGTQSLSKLAFSPSAAPTDSKTIDPPVPDDPAAARMLTRAKSAQLSVDGLAIVSKTNTVDQAIEGVTLSLKTTTTAGSPLTVGVSQDTGSVKGNITKFVDAYNALMKSIKAQTSVTSVGEGKAPVAGALVGDATARNLTSAIRNELVNIQGDSSSPIRALADLGITTQRDGTLAIDSTKLDKAISESPEGVATLLTGDNGLANRLKKQLDPYSSTGGILESRTKVLNETISKVDTQQAELDRRMTTLQARLYKQYSAMDSLLGQLNNTSSSLLASLDAMPWSTSSKS</sequence>
<dbReference type="PANTHER" id="PTHR30288">
    <property type="entry name" value="FLAGELLAR CAP/ASSEMBLY PROTEIN FLID"/>
    <property type="match status" value="1"/>
</dbReference>
<evidence type="ECO:0000256" key="4">
    <source>
        <dbReference type="ARBA" id="ARBA00023143"/>
    </source>
</evidence>
<organism evidence="9 10">
    <name type="scientific">Pseudomonas oryzihabitans</name>
    <dbReference type="NCBI Taxonomy" id="47885"/>
    <lineage>
        <taxon>Bacteria</taxon>
        <taxon>Pseudomonadati</taxon>
        <taxon>Pseudomonadota</taxon>
        <taxon>Gammaproteobacteria</taxon>
        <taxon>Pseudomonadales</taxon>
        <taxon>Pseudomonadaceae</taxon>
        <taxon>Pseudomonas</taxon>
    </lineage>
</organism>
<evidence type="ECO:0000256" key="2">
    <source>
        <dbReference type="ARBA" id="ARBA00011255"/>
    </source>
</evidence>
<reference evidence="9 10" key="1">
    <citation type="submission" date="2016-04" db="EMBL/GenBank/DDBJ databases">
        <title>Draft Genome Sequences of Staphylococcus capitis Strain H36, S. capitis Strain H65, S. cohnii Strain H62, S. hominis Strain H69, Mycobacterium iranicum Strain H39, Plantibacter sp. Strain H53, Pseudomonas oryzihabitans Strain H72, and Microbacterium sp. Strain H83, isolated from residential settings.</title>
        <authorList>
            <person name="Lymperopoulou D."/>
            <person name="Adams R.I."/>
            <person name="Lindow S."/>
            <person name="Coil D.A."/>
            <person name="Jospin G."/>
            <person name="Eisen J.A."/>
        </authorList>
    </citation>
    <scope>NUCLEOTIDE SEQUENCE [LARGE SCALE GENOMIC DNA]</scope>
    <source>
        <strain evidence="9 10">H72</strain>
    </source>
</reference>
<dbReference type="GO" id="GO:0009424">
    <property type="term" value="C:bacterial-type flagellum hook"/>
    <property type="evidence" value="ECO:0007669"/>
    <property type="project" value="UniProtKB-UniRule"/>
</dbReference>
<dbReference type="InterPro" id="IPR003481">
    <property type="entry name" value="FliD_N"/>
</dbReference>
<dbReference type="Proteomes" id="UP000078356">
    <property type="component" value="Unassembled WGS sequence"/>
</dbReference>
<keyword evidence="5" id="KW-0964">Secreted</keyword>
<comment type="caution">
    <text evidence="9">The sequence shown here is derived from an EMBL/GenBank/DDBJ whole genome shotgun (WGS) entry which is preliminary data.</text>
</comment>
<dbReference type="EMBL" id="LWCR01000023">
    <property type="protein sequence ID" value="OAN28340.1"/>
    <property type="molecule type" value="Genomic_DNA"/>
</dbReference>
<feature type="domain" description="Flagellar hook-associated protein 2 C-terminal" evidence="8">
    <location>
        <begin position="237"/>
        <end position="464"/>
    </location>
</feature>
<comment type="function">
    <text evidence="5">Required for morphogenesis and for the elongation of the flagellar filament by facilitating polymerization of the flagellin monomers at the tip of growing filament. Forms a capping structure, which prevents flagellin subunits (transported through the central channel of the flagellum) from leaking out without polymerization at the distal end.</text>
</comment>
<evidence type="ECO:0000256" key="1">
    <source>
        <dbReference type="ARBA" id="ARBA00009764"/>
    </source>
</evidence>
<dbReference type="GO" id="GO:0071973">
    <property type="term" value="P:bacterial-type flagellum-dependent cell motility"/>
    <property type="evidence" value="ECO:0007669"/>
    <property type="project" value="TreeGrafter"/>
</dbReference>
<dbReference type="InterPro" id="IPR010810">
    <property type="entry name" value="Flagellin_hook_IN_motif"/>
</dbReference>
<dbReference type="InterPro" id="IPR010809">
    <property type="entry name" value="FliD_C"/>
</dbReference>
<feature type="domain" description="Flagellar hook-associated protein 2 N-terminal" evidence="7">
    <location>
        <begin position="13"/>
        <end position="106"/>
    </location>
</feature>
<dbReference type="InterPro" id="IPR040026">
    <property type="entry name" value="FliD"/>
</dbReference>